<evidence type="ECO:0000313" key="7">
    <source>
        <dbReference type="Proteomes" id="UP000252415"/>
    </source>
</evidence>
<feature type="binding site" evidence="3">
    <location>
        <position position="70"/>
    </location>
    <ligand>
        <name>ATP</name>
        <dbReference type="ChEBI" id="CHEBI:30616"/>
    </ligand>
</feature>
<comment type="caution">
    <text evidence="6">The sequence shown here is derived from an EMBL/GenBank/DDBJ whole genome shotgun (WGS) entry which is preliminary data.</text>
</comment>
<evidence type="ECO:0000256" key="1">
    <source>
        <dbReference type="PIRSR" id="PIRSR600829-1"/>
    </source>
</evidence>
<evidence type="ECO:0000256" key="5">
    <source>
        <dbReference type="SAM" id="Phobius"/>
    </source>
</evidence>
<name>A0A368WCV1_9BACL</name>
<comment type="cofactor">
    <cofactor evidence="4">
        <name>Mg(2+)</name>
        <dbReference type="ChEBI" id="CHEBI:18420"/>
    </cofactor>
    <text evidence="4">Mn(2+), Zn(2+), Cd(2+) and Co(2+) support activity to lesser extents.</text>
</comment>
<dbReference type="Pfam" id="PF01219">
    <property type="entry name" value="DAGK_prokar"/>
    <property type="match status" value="1"/>
</dbReference>
<keyword evidence="5" id="KW-0472">Membrane</keyword>
<keyword evidence="3" id="KW-0067">ATP-binding</keyword>
<keyword evidence="4" id="KW-0479">Metal-binding</keyword>
<dbReference type="PANTHER" id="PTHR34299:SF1">
    <property type="entry name" value="DIACYLGLYCEROL KINASE"/>
    <property type="match status" value="1"/>
</dbReference>
<evidence type="ECO:0000256" key="3">
    <source>
        <dbReference type="PIRSR" id="PIRSR600829-3"/>
    </source>
</evidence>
<feature type="binding site" evidence="3">
    <location>
        <begin position="88"/>
        <end position="89"/>
    </location>
    <ligand>
        <name>ATP</name>
        <dbReference type="ChEBI" id="CHEBI:30616"/>
    </ligand>
</feature>
<dbReference type="GO" id="GO:0005524">
    <property type="term" value="F:ATP binding"/>
    <property type="evidence" value="ECO:0007669"/>
    <property type="project" value="UniProtKB-KW"/>
</dbReference>
<feature type="binding site" evidence="2">
    <location>
        <position position="63"/>
    </location>
    <ligand>
        <name>substrate</name>
    </ligand>
</feature>
<dbReference type="PANTHER" id="PTHR34299">
    <property type="entry name" value="DIACYLGLYCEROL KINASE"/>
    <property type="match status" value="1"/>
</dbReference>
<organism evidence="6 7">
    <name type="scientific">Paenibacillus prosopidis</name>
    <dbReference type="NCBI Taxonomy" id="630520"/>
    <lineage>
        <taxon>Bacteria</taxon>
        <taxon>Bacillati</taxon>
        <taxon>Bacillota</taxon>
        <taxon>Bacilli</taxon>
        <taxon>Bacillales</taxon>
        <taxon>Paenibacillaceae</taxon>
        <taxon>Paenibacillus</taxon>
    </lineage>
</organism>
<dbReference type="GO" id="GO:0046872">
    <property type="term" value="F:metal ion binding"/>
    <property type="evidence" value="ECO:0007669"/>
    <property type="project" value="UniProtKB-KW"/>
</dbReference>
<reference evidence="6 7" key="1">
    <citation type="submission" date="2018-07" db="EMBL/GenBank/DDBJ databases">
        <title>Genomic Encyclopedia of Type Strains, Phase III (KMG-III): the genomes of soil and plant-associated and newly described type strains.</title>
        <authorList>
            <person name="Whitman W."/>
        </authorList>
    </citation>
    <scope>NUCLEOTIDE SEQUENCE [LARGE SCALE GENOMIC DNA]</scope>
    <source>
        <strain evidence="6 7">CECT 7506</strain>
    </source>
</reference>
<keyword evidence="6" id="KW-0808">Transferase</keyword>
<evidence type="ECO:0000313" key="6">
    <source>
        <dbReference type="EMBL" id="RCW51287.1"/>
    </source>
</evidence>
<keyword evidence="6" id="KW-0418">Kinase</keyword>
<dbReference type="GO" id="GO:0016301">
    <property type="term" value="F:kinase activity"/>
    <property type="evidence" value="ECO:0007669"/>
    <property type="project" value="UniProtKB-KW"/>
</dbReference>
<feature type="transmembrane region" description="Helical" evidence="5">
    <location>
        <begin position="90"/>
        <end position="110"/>
    </location>
</feature>
<dbReference type="GO" id="GO:0016020">
    <property type="term" value="C:membrane"/>
    <property type="evidence" value="ECO:0007669"/>
    <property type="project" value="InterPro"/>
</dbReference>
<keyword evidence="7" id="KW-1185">Reference proteome</keyword>
<keyword evidence="3" id="KW-0547">Nucleotide-binding</keyword>
<evidence type="ECO:0000256" key="2">
    <source>
        <dbReference type="PIRSR" id="PIRSR600829-2"/>
    </source>
</evidence>
<evidence type="ECO:0000256" key="4">
    <source>
        <dbReference type="PIRSR" id="PIRSR600829-4"/>
    </source>
</evidence>
<proteinExistence type="predicted"/>
<keyword evidence="4" id="KW-0460">Magnesium</keyword>
<dbReference type="Proteomes" id="UP000252415">
    <property type="component" value="Unassembled WGS sequence"/>
</dbReference>
<dbReference type="GO" id="GO:0008654">
    <property type="term" value="P:phospholipid biosynthetic process"/>
    <property type="evidence" value="ECO:0007669"/>
    <property type="project" value="InterPro"/>
</dbReference>
<dbReference type="CDD" id="cd14265">
    <property type="entry name" value="UDPK_IM_like"/>
    <property type="match status" value="1"/>
</dbReference>
<gene>
    <name evidence="6" type="ORF">DFP97_102485</name>
</gene>
<dbReference type="Gene3D" id="1.10.3830.10">
    <property type="entry name" value="Diacylglycerol kinase (DAGK) domain"/>
    <property type="match status" value="1"/>
</dbReference>
<feature type="binding site" evidence="4">
    <location>
        <position position="70"/>
    </location>
    <ligand>
        <name>a divalent metal cation</name>
        <dbReference type="ChEBI" id="CHEBI:60240"/>
    </ligand>
</feature>
<feature type="transmembrane region" description="Helical" evidence="5">
    <location>
        <begin position="47"/>
        <end position="69"/>
    </location>
</feature>
<keyword evidence="5" id="KW-1133">Transmembrane helix</keyword>
<keyword evidence="5" id="KW-0812">Transmembrane</keyword>
<dbReference type="OrthoDB" id="9789934at2"/>
<sequence>MSKFIRSLAVALSGIGFAFRTQGHMRFHMIAGLVACCLGLIVTLKPLEWAIILLAIAVVISAEMINTAVEQAVNLASPDIHPIAKTAKDVAAGAVLIAAVISAVIGLLIIGPPLWHLFF</sequence>
<protein>
    <submittedName>
        <fullName evidence="6">Undecaprenol kinase</fullName>
    </submittedName>
</protein>
<dbReference type="InterPro" id="IPR033717">
    <property type="entry name" value="UDPK"/>
</dbReference>
<accession>A0A368WCV1</accession>
<feature type="active site" description="Proton acceptor" evidence="1">
    <location>
        <position position="63"/>
    </location>
</feature>
<dbReference type="AlphaFoldDB" id="A0A368WCV1"/>
<dbReference type="InterPro" id="IPR000829">
    <property type="entry name" value="DAGK"/>
</dbReference>
<dbReference type="EMBL" id="QPJD01000002">
    <property type="protein sequence ID" value="RCW51287.1"/>
    <property type="molecule type" value="Genomic_DNA"/>
</dbReference>
<dbReference type="RefSeq" id="WP_114378773.1">
    <property type="nucleotide sequence ID" value="NZ_QPJD01000002.1"/>
</dbReference>